<dbReference type="InterPro" id="IPR053209">
    <property type="entry name" value="Gramillin-biosynth_MTr"/>
</dbReference>
<dbReference type="InterPro" id="IPR001214">
    <property type="entry name" value="SET_dom"/>
</dbReference>
<dbReference type="Pfam" id="PF00856">
    <property type="entry name" value="SET"/>
    <property type="match status" value="1"/>
</dbReference>
<dbReference type="EMBL" id="JAVRRA010024628">
    <property type="protein sequence ID" value="KAK5131776.1"/>
    <property type="molecule type" value="Genomic_DNA"/>
</dbReference>
<organism evidence="2 3">
    <name type="scientific">Cryomyces antarcticus</name>
    <dbReference type="NCBI Taxonomy" id="329879"/>
    <lineage>
        <taxon>Eukaryota</taxon>
        <taxon>Fungi</taxon>
        <taxon>Dikarya</taxon>
        <taxon>Ascomycota</taxon>
        <taxon>Pezizomycotina</taxon>
        <taxon>Dothideomycetes</taxon>
        <taxon>Dothideomycetes incertae sedis</taxon>
        <taxon>Cryomyces</taxon>
    </lineage>
</organism>
<evidence type="ECO:0000259" key="1">
    <source>
        <dbReference type="PROSITE" id="PS50280"/>
    </source>
</evidence>
<sequence>MDTLSRQLEDQRALRNAAKAHRGLKPVDKPPKTVLLAMHSNLLASQLLTNSQGQLEVSVVGEAYAPSFVALRDLRKASGNPESIARIAIRDLVLETHHRGTVLIVKVLTLPLITTSIIVVVEDEHGEAERLALYNQDPLTSPLTVCSRGLIVAVKEPYLEANPAGGHLIRVDHVSDLLLLSPIDEIVPSGLRPDVMEVDVQDPSKCRVEGNKALGRKDFFGAITYYTTGLSVSNSLDYATKAILYRNRAQAYLILKRFESAKADAEASLLIEKDNIKSLYRAAQSAYELGQYEECSSRLKALLHIDAGNSDGLRELRRVQSRLLEQNTGSYDFLKMSEAVTRVNVRLDHASFTGRTIVRPAGTCGRGLFTTVSLKAGDLILCEKAFAATYGDDIKYNHNITYNLNTNRVCAGTAVALSVELIQKAYRNPSLGSKLVDLCSGSYGKTGNEQCVFDGVPVVDTFLIQHILEHNVFHCSRTRSSDEQHEARSARSAAHAYLTPAALWLQASYINHSCSYNSIRSFVGDMIILQATRDIPKDTEITLAYVEPETDVRERRRMLQRQWNFRCDCSLCIVQAKQSDTIQNKRLTLKQELSADFEQNQRPAGLSDDDILRLEELTQLVKGTYDTTSDEPRLALVSPLLWLAAAYSSRRDHSKRLEHALAAVRSLGFVVDISSSGVTVNSSNGLLTLQAIDALMHASRAYDGKGERAVARNLECVARRFYVICFGECRGFEEMYWWA</sequence>
<dbReference type="SUPFAM" id="SSF82199">
    <property type="entry name" value="SET domain"/>
    <property type="match status" value="1"/>
</dbReference>
<dbReference type="PANTHER" id="PTHR47643">
    <property type="entry name" value="TPR DOMAIN PROTEIN (AFU_ORTHOLOGUE AFUA_5G12710)"/>
    <property type="match status" value="1"/>
</dbReference>
<dbReference type="Gene3D" id="2.170.270.10">
    <property type="entry name" value="SET domain"/>
    <property type="match status" value="1"/>
</dbReference>
<dbReference type="InterPro" id="IPR046341">
    <property type="entry name" value="SET_dom_sf"/>
</dbReference>
<dbReference type="Proteomes" id="UP001357485">
    <property type="component" value="Unassembled WGS sequence"/>
</dbReference>
<evidence type="ECO:0000313" key="2">
    <source>
        <dbReference type="EMBL" id="KAK5131776.1"/>
    </source>
</evidence>
<dbReference type="InterPro" id="IPR019734">
    <property type="entry name" value="TPR_rpt"/>
</dbReference>
<dbReference type="InterPro" id="IPR011990">
    <property type="entry name" value="TPR-like_helical_dom_sf"/>
</dbReference>
<dbReference type="CDD" id="cd20071">
    <property type="entry name" value="SET_SMYD"/>
    <property type="match status" value="1"/>
</dbReference>
<reference evidence="2 3" key="1">
    <citation type="submission" date="2023-08" db="EMBL/GenBank/DDBJ databases">
        <title>Black Yeasts Isolated from many extreme environments.</title>
        <authorList>
            <person name="Coleine C."/>
            <person name="Stajich J.E."/>
            <person name="Selbmann L."/>
        </authorList>
    </citation>
    <scope>NUCLEOTIDE SEQUENCE [LARGE SCALE GENOMIC DNA]</scope>
    <source>
        <strain evidence="2 3">CCFEE 536</strain>
    </source>
</reference>
<name>A0ABR0KUL9_9PEZI</name>
<gene>
    <name evidence="2" type="ORF">LTR16_000445</name>
</gene>
<dbReference type="PANTHER" id="PTHR47643:SF2">
    <property type="entry name" value="TPR DOMAIN PROTEIN (AFU_ORTHOLOGUE AFUA_5G12710)"/>
    <property type="match status" value="1"/>
</dbReference>
<accession>A0ABR0KUL9</accession>
<keyword evidence="3" id="KW-1185">Reference proteome</keyword>
<protein>
    <recommendedName>
        <fullName evidence="1">SET domain-containing protein</fullName>
    </recommendedName>
</protein>
<comment type="caution">
    <text evidence="2">The sequence shown here is derived from an EMBL/GenBank/DDBJ whole genome shotgun (WGS) entry which is preliminary data.</text>
</comment>
<dbReference type="Gene3D" id="1.25.40.10">
    <property type="entry name" value="Tetratricopeptide repeat domain"/>
    <property type="match status" value="1"/>
</dbReference>
<proteinExistence type="predicted"/>
<feature type="domain" description="SET" evidence="1">
    <location>
        <begin position="350"/>
        <end position="546"/>
    </location>
</feature>
<dbReference type="PROSITE" id="PS50280">
    <property type="entry name" value="SET"/>
    <property type="match status" value="1"/>
</dbReference>
<evidence type="ECO:0000313" key="3">
    <source>
        <dbReference type="Proteomes" id="UP001357485"/>
    </source>
</evidence>
<dbReference type="SUPFAM" id="SSF48452">
    <property type="entry name" value="TPR-like"/>
    <property type="match status" value="1"/>
</dbReference>
<dbReference type="SMART" id="SM00028">
    <property type="entry name" value="TPR"/>
    <property type="match status" value="3"/>
</dbReference>